<evidence type="ECO:0000313" key="3">
    <source>
        <dbReference type="EMBL" id="CAF2210868.1"/>
    </source>
</evidence>
<dbReference type="EMBL" id="CAJOBG010005339">
    <property type="protein sequence ID" value="CAF4149040.1"/>
    <property type="molecule type" value="Genomic_DNA"/>
</dbReference>
<dbReference type="Proteomes" id="UP000663887">
    <property type="component" value="Unassembled WGS sequence"/>
</dbReference>
<dbReference type="Proteomes" id="UP000663866">
    <property type="component" value="Unassembled WGS sequence"/>
</dbReference>
<evidence type="ECO:0000313" key="5">
    <source>
        <dbReference type="EMBL" id="CAF4303459.1"/>
    </source>
</evidence>
<accession>A0A819Y3R2</accession>
<feature type="region of interest" description="Disordered" evidence="1">
    <location>
        <begin position="1"/>
        <end position="50"/>
    </location>
</feature>
<dbReference type="AlphaFoldDB" id="A0A819Y3R2"/>
<name>A0A819Y3R2_9BILA</name>
<dbReference type="EMBL" id="CAJNRG010007211">
    <property type="protein sequence ID" value="CAF2092259.1"/>
    <property type="molecule type" value="Genomic_DNA"/>
</dbReference>
<comment type="caution">
    <text evidence="4">The sequence shown here is derived from an EMBL/GenBank/DDBJ whole genome shotgun (WGS) entry which is preliminary data.</text>
</comment>
<evidence type="ECO:0000256" key="1">
    <source>
        <dbReference type="SAM" id="MobiDB-lite"/>
    </source>
</evidence>
<evidence type="ECO:0000313" key="4">
    <source>
        <dbReference type="EMBL" id="CAF4149040.1"/>
    </source>
</evidence>
<keyword evidence="6" id="KW-1185">Reference proteome</keyword>
<organism evidence="4 6">
    <name type="scientific">Rotaria magnacalcarata</name>
    <dbReference type="NCBI Taxonomy" id="392030"/>
    <lineage>
        <taxon>Eukaryota</taxon>
        <taxon>Metazoa</taxon>
        <taxon>Spiralia</taxon>
        <taxon>Gnathifera</taxon>
        <taxon>Rotifera</taxon>
        <taxon>Eurotatoria</taxon>
        <taxon>Bdelloidea</taxon>
        <taxon>Philodinida</taxon>
        <taxon>Philodinidae</taxon>
        <taxon>Rotaria</taxon>
    </lineage>
</organism>
<dbReference type="Proteomes" id="UP000663842">
    <property type="component" value="Unassembled WGS sequence"/>
</dbReference>
<dbReference type="EMBL" id="CAJOBF010011250">
    <property type="protein sequence ID" value="CAF4303459.1"/>
    <property type="molecule type" value="Genomic_DNA"/>
</dbReference>
<sequence length="93" mass="10747">MEMMQIDDNPPVPSAAITSPSPPPRKKFKSYTTQFDDDTDLDETSSHMTTAKRTRRELEIYLQVKLTNYNCSNEGTNNSLLFWKEQEYALPNI</sequence>
<evidence type="ECO:0000313" key="6">
    <source>
        <dbReference type="Proteomes" id="UP000663866"/>
    </source>
</evidence>
<dbReference type="EMBL" id="CAJNRF010016753">
    <property type="protein sequence ID" value="CAF2210868.1"/>
    <property type="molecule type" value="Genomic_DNA"/>
</dbReference>
<proteinExistence type="predicted"/>
<gene>
    <name evidence="4" type="ORF">OVN521_LOCUS23491</name>
    <name evidence="5" type="ORF">UXM345_LOCUS33548</name>
    <name evidence="3" type="ORF">WKI299_LOCUS34996</name>
    <name evidence="2" type="ORF">XDN619_LOCUS16859</name>
</gene>
<protein>
    <submittedName>
        <fullName evidence="4">Uncharacterized protein</fullName>
    </submittedName>
</protein>
<dbReference type="Proteomes" id="UP000663856">
    <property type="component" value="Unassembled WGS sequence"/>
</dbReference>
<evidence type="ECO:0000313" key="2">
    <source>
        <dbReference type="EMBL" id="CAF2092259.1"/>
    </source>
</evidence>
<reference evidence="4" key="1">
    <citation type="submission" date="2021-02" db="EMBL/GenBank/DDBJ databases">
        <authorList>
            <person name="Nowell W R."/>
        </authorList>
    </citation>
    <scope>NUCLEOTIDE SEQUENCE</scope>
</reference>